<proteinExistence type="predicted"/>
<dbReference type="RefSeq" id="WP_073613298.1">
    <property type="nucleotide sequence ID" value="NZ_FRFE01000008.1"/>
</dbReference>
<dbReference type="Gene3D" id="3.40.190.10">
    <property type="entry name" value="Periplasmic binding protein-like II"/>
    <property type="match status" value="2"/>
</dbReference>
<organism evidence="1 2">
    <name type="scientific">Desulfopila aestuarii DSM 18488</name>
    <dbReference type="NCBI Taxonomy" id="1121416"/>
    <lineage>
        <taxon>Bacteria</taxon>
        <taxon>Pseudomonadati</taxon>
        <taxon>Thermodesulfobacteriota</taxon>
        <taxon>Desulfobulbia</taxon>
        <taxon>Desulfobulbales</taxon>
        <taxon>Desulfocapsaceae</taxon>
        <taxon>Desulfopila</taxon>
    </lineage>
</organism>
<dbReference type="OrthoDB" id="5416300at2"/>
<name>A0A1M7Y5M9_9BACT</name>
<dbReference type="EMBL" id="FRFE01000008">
    <property type="protein sequence ID" value="SHO47844.1"/>
    <property type="molecule type" value="Genomic_DNA"/>
</dbReference>
<dbReference type="Proteomes" id="UP000184603">
    <property type="component" value="Unassembled WGS sequence"/>
</dbReference>
<dbReference type="STRING" id="1121416.SAMN02745220_01991"/>
<evidence type="ECO:0000313" key="1">
    <source>
        <dbReference type="EMBL" id="SHO47844.1"/>
    </source>
</evidence>
<keyword evidence="2" id="KW-1185">Reference proteome</keyword>
<reference evidence="1 2" key="1">
    <citation type="submission" date="2016-12" db="EMBL/GenBank/DDBJ databases">
        <authorList>
            <person name="Song W.-J."/>
            <person name="Kurnit D.M."/>
        </authorList>
    </citation>
    <scope>NUCLEOTIDE SEQUENCE [LARGE SCALE GENOMIC DNA]</scope>
    <source>
        <strain evidence="1 2">DSM 18488</strain>
    </source>
</reference>
<evidence type="ECO:0000313" key="2">
    <source>
        <dbReference type="Proteomes" id="UP000184603"/>
    </source>
</evidence>
<dbReference type="AlphaFoldDB" id="A0A1M7Y5M9"/>
<sequence length="253" mass="28637">MERESKPKNYILRWLMTIMILVVAPCASLAEDTTIPIEYVYPDQSVWTTKTDAKGVLENPLLHLAKALFSELHLEWNAKPYPAGRMFERLEQGTSNFSILVRAPRLAESCIFSKKPVVFTELRVYRKGASPAITEKTDLRGKSVIVIRGYSYGGIGKFLRDPANNIAVNEALRHEAAFQMLEYGRAEYLIDYTGPSEEILIAQPISDIAHDVLDRLDVFLVLSKNYPDAENMMERMEKAVASIDVGQWGLQRP</sequence>
<protein>
    <submittedName>
        <fullName evidence="1">Extracellular solute-binding protein, family 3</fullName>
    </submittedName>
</protein>
<accession>A0A1M7Y5M9</accession>
<dbReference type="SUPFAM" id="SSF53850">
    <property type="entry name" value="Periplasmic binding protein-like II"/>
    <property type="match status" value="1"/>
</dbReference>
<gene>
    <name evidence="1" type="ORF">SAMN02745220_01991</name>
</gene>